<gene>
    <name evidence="1" type="ORF">MM415A01866_0025</name>
</gene>
<organism evidence="1">
    <name type="scientific">viral metagenome</name>
    <dbReference type="NCBI Taxonomy" id="1070528"/>
    <lineage>
        <taxon>unclassified sequences</taxon>
        <taxon>metagenomes</taxon>
        <taxon>organismal metagenomes</taxon>
    </lineage>
</organism>
<dbReference type="AlphaFoldDB" id="A0A6M3JYW1"/>
<accession>A0A6M3JYW1</accession>
<reference evidence="1" key="1">
    <citation type="submission" date="2020-03" db="EMBL/GenBank/DDBJ databases">
        <title>The deep terrestrial virosphere.</title>
        <authorList>
            <person name="Holmfeldt K."/>
            <person name="Nilsson E."/>
            <person name="Simone D."/>
            <person name="Lopez-Fernandez M."/>
            <person name="Wu X."/>
            <person name="de Brujin I."/>
            <person name="Lundin D."/>
            <person name="Andersson A."/>
            <person name="Bertilsson S."/>
            <person name="Dopson M."/>
        </authorList>
    </citation>
    <scope>NUCLEOTIDE SEQUENCE</scope>
    <source>
        <strain evidence="1">MM415A01866</strain>
    </source>
</reference>
<evidence type="ECO:0008006" key="2">
    <source>
        <dbReference type="Google" id="ProtNLM"/>
    </source>
</evidence>
<evidence type="ECO:0000313" key="1">
    <source>
        <dbReference type="EMBL" id="QJA75139.1"/>
    </source>
</evidence>
<protein>
    <recommendedName>
        <fullName evidence="2">Tail assembly chaperone</fullName>
    </recommendedName>
</protein>
<dbReference type="EMBL" id="MT142142">
    <property type="protein sequence ID" value="QJA75139.1"/>
    <property type="molecule type" value="Genomic_DNA"/>
</dbReference>
<name>A0A6M3JYW1_9ZZZZ</name>
<proteinExistence type="predicted"/>
<sequence length="130" mass="15008">MAELLDYNLDEAKSLTTLADGEEVRLRITHFEKKNSKKGKPMLAMVLEPVEIADASAIFHNIMLPAEGMEPRQFNQTLLRLKAFVENFKLPWPLDPEEERNEEGYAIVGEEEDEEYGKRNTIKRWSGSLR</sequence>